<feature type="disulfide bond" evidence="10">
    <location>
        <begin position="377"/>
        <end position="389"/>
    </location>
</feature>
<protein>
    <submittedName>
        <fullName evidence="14">Low-density lipoprotein receptor-related protein 12</fullName>
    </submittedName>
</protein>
<keyword evidence="16" id="KW-1185">Reference proteome</keyword>
<evidence type="ECO:0000256" key="4">
    <source>
        <dbReference type="ARBA" id="ARBA00022737"/>
    </source>
</evidence>
<dbReference type="SMART" id="SM00042">
    <property type="entry name" value="CUB"/>
    <property type="match status" value="1"/>
</dbReference>
<dbReference type="Gene3D" id="4.10.400.10">
    <property type="entry name" value="Low-density Lipoprotein Receptor"/>
    <property type="match status" value="5"/>
</dbReference>
<evidence type="ECO:0000313" key="16">
    <source>
        <dbReference type="Proteomes" id="UP000070412"/>
    </source>
</evidence>
<evidence type="ECO:0000313" key="15">
    <source>
        <dbReference type="EnsemblMetazoa" id="KAF7493149.1"/>
    </source>
</evidence>
<evidence type="ECO:0000256" key="5">
    <source>
        <dbReference type="ARBA" id="ARBA00022989"/>
    </source>
</evidence>
<feature type="transmembrane region" description="Helical" evidence="12">
    <location>
        <begin position="9"/>
        <end position="26"/>
    </location>
</feature>
<reference evidence="16" key="1">
    <citation type="journal article" date="2020" name="PLoS Negl. Trop. Dis.">
        <title>High-quality nuclear genome for Sarcoptes scabiei-A critical resource for a neglected parasite.</title>
        <authorList>
            <person name="Korhonen P.K."/>
            <person name="Gasser R.B."/>
            <person name="Ma G."/>
            <person name="Wang T."/>
            <person name="Stroehlein A.J."/>
            <person name="Young N.D."/>
            <person name="Ang C.S."/>
            <person name="Fernando D.D."/>
            <person name="Lu H.C."/>
            <person name="Taylor S."/>
            <person name="Reynolds S.L."/>
            <person name="Mofiz E."/>
            <person name="Najaraj S.H."/>
            <person name="Gowda H."/>
            <person name="Madugundu A."/>
            <person name="Renuse S."/>
            <person name="Holt D."/>
            <person name="Pandey A."/>
            <person name="Papenfuss A.T."/>
            <person name="Fischer K."/>
        </authorList>
    </citation>
    <scope>NUCLEOTIDE SEQUENCE [LARGE SCALE GENOMIC DNA]</scope>
</reference>
<feature type="disulfide bond" evidence="10">
    <location>
        <begin position="236"/>
        <end position="251"/>
    </location>
</feature>
<organism evidence="14">
    <name type="scientific">Sarcoptes scabiei</name>
    <name type="common">Itch mite</name>
    <name type="synonym">Acarus scabiei</name>
    <dbReference type="NCBI Taxonomy" id="52283"/>
    <lineage>
        <taxon>Eukaryota</taxon>
        <taxon>Metazoa</taxon>
        <taxon>Ecdysozoa</taxon>
        <taxon>Arthropoda</taxon>
        <taxon>Chelicerata</taxon>
        <taxon>Arachnida</taxon>
        <taxon>Acari</taxon>
        <taxon>Acariformes</taxon>
        <taxon>Sarcoptiformes</taxon>
        <taxon>Astigmata</taxon>
        <taxon>Psoroptidia</taxon>
        <taxon>Sarcoptoidea</taxon>
        <taxon>Sarcoptidae</taxon>
        <taxon>Sarcoptinae</taxon>
        <taxon>Sarcoptes</taxon>
    </lineage>
</organism>
<evidence type="ECO:0000256" key="10">
    <source>
        <dbReference type="PROSITE-ProRule" id="PRU00124"/>
    </source>
</evidence>
<feature type="transmembrane region" description="Helical" evidence="12">
    <location>
        <begin position="457"/>
        <end position="483"/>
    </location>
</feature>
<dbReference type="PROSITE" id="PS01209">
    <property type="entry name" value="LDLRA_1"/>
    <property type="match status" value="1"/>
</dbReference>
<dbReference type="SUPFAM" id="SSF57424">
    <property type="entry name" value="LDL receptor-like module"/>
    <property type="match status" value="5"/>
</dbReference>
<comment type="subcellular location">
    <subcellularLocation>
        <location evidence="1">Membrane</location>
        <topology evidence="1">Single-pass membrane protein</topology>
    </subcellularLocation>
</comment>
<dbReference type="GO" id="GO:0006898">
    <property type="term" value="P:receptor-mediated endocytosis"/>
    <property type="evidence" value="ECO:0007669"/>
    <property type="project" value="TreeGrafter"/>
</dbReference>
<evidence type="ECO:0000256" key="2">
    <source>
        <dbReference type="ARBA" id="ARBA00022692"/>
    </source>
</evidence>
<feature type="compositionally biased region" description="Low complexity" evidence="11">
    <location>
        <begin position="701"/>
        <end position="712"/>
    </location>
</feature>
<dbReference type="Proteomes" id="UP000070412">
    <property type="component" value="Unassembled WGS sequence"/>
</dbReference>
<evidence type="ECO:0000256" key="9">
    <source>
        <dbReference type="ARBA" id="ARBA00023180"/>
    </source>
</evidence>
<keyword evidence="9" id="KW-0325">Glycoprotein</keyword>
<dbReference type="Gene3D" id="2.60.120.290">
    <property type="entry name" value="Spermadhesin, CUB domain"/>
    <property type="match status" value="1"/>
</dbReference>
<dbReference type="FunFam" id="4.10.400.10:FF:000034">
    <property type="entry name" value="Low-density lipoprotein receptor-related protein 2"/>
    <property type="match status" value="1"/>
</dbReference>
<dbReference type="GO" id="GO:0042562">
    <property type="term" value="F:hormone binding"/>
    <property type="evidence" value="ECO:0007669"/>
    <property type="project" value="TreeGrafter"/>
</dbReference>
<comment type="caution">
    <text evidence="10">Lacks conserved residue(s) required for the propagation of feature annotation.</text>
</comment>
<feature type="region of interest" description="Disordered" evidence="11">
    <location>
        <begin position="659"/>
        <end position="684"/>
    </location>
</feature>
<feature type="domain" description="CUB" evidence="13">
    <location>
        <begin position="65"/>
        <end position="210"/>
    </location>
</feature>
<keyword evidence="3" id="KW-0732">Signal</keyword>
<dbReference type="InterPro" id="IPR000859">
    <property type="entry name" value="CUB_dom"/>
</dbReference>
<feature type="disulfide bond" evidence="10">
    <location>
        <begin position="217"/>
        <end position="229"/>
    </location>
</feature>
<evidence type="ECO:0000256" key="1">
    <source>
        <dbReference type="ARBA" id="ARBA00004167"/>
    </source>
</evidence>
<keyword evidence="5 12" id="KW-1133">Transmembrane helix</keyword>
<feature type="region of interest" description="Disordered" evidence="11">
    <location>
        <begin position="695"/>
        <end position="714"/>
    </location>
</feature>
<dbReference type="OrthoDB" id="9988974at2759"/>
<evidence type="ECO:0000256" key="12">
    <source>
        <dbReference type="SAM" id="Phobius"/>
    </source>
</evidence>
<dbReference type="PROSITE" id="PS01180">
    <property type="entry name" value="CUB"/>
    <property type="match status" value="1"/>
</dbReference>
<feature type="disulfide bond" evidence="10">
    <location>
        <begin position="396"/>
        <end position="411"/>
    </location>
</feature>
<accession>A0A834R8T9</accession>
<dbReference type="InterPro" id="IPR035914">
    <property type="entry name" value="Sperma_CUB_dom_sf"/>
</dbReference>
<keyword evidence="2 12" id="KW-0812">Transmembrane</keyword>
<dbReference type="EnsemblMetazoa" id="SSS_6884s_mrna">
    <property type="protein sequence ID" value="KAF7493149.1"/>
    <property type="gene ID" value="SSS_6884"/>
</dbReference>
<dbReference type="InterPro" id="IPR023415">
    <property type="entry name" value="LDLR_class-A_CS"/>
</dbReference>
<dbReference type="InterPro" id="IPR036055">
    <property type="entry name" value="LDL_receptor-like_sf"/>
</dbReference>
<dbReference type="PANTHER" id="PTHR22722">
    <property type="entry name" value="LOW-DENSITY LIPOPROTEIN RECEPTOR-RELATED PROTEIN 2-RELATED"/>
    <property type="match status" value="1"/>
</dbReference>
<feature type="disulfide bond" evidence="10">
    <location>
        <begin position="319"/>
        <end position="334"/>
    </location>
</feature>
<feature type="compositionally biased region" description="Basic and acidic residues" evidence="11">
    <location>
        <begin position="659"/>
        <end position="668"/>
    </location>
</feature>
<dbReference type="AlphaFoldDB" id="A0A834R8T9"/>
<evidence type="ECO:0000256" key="7">
    <source>
        <dbReference type="ARBA" id="ARBA00023157"/>
    </source>
</evidence>
<dbReference type="GO" id="GO:0043235">
    <property type="term" value="C:receptor complex"/>
    <property type="evidence" value="ECO:0007669"/>
    <property type="project" value="TreeGrafter"/>
</dbReference>
<dbReference type="GO" id="GO:0016324">
    <property type="term" value="C:apical plasma membrane"/>
    <property type="evidence" value="ECO:0007669"/>
    <property type="project" value="TreeGrafter"/>
</dbReference>
<dbReference type="PROSITE" id="PS50068">
    <property type="entry name" value="LDLRA_2"/>
    <property type="match status" value="5"/>
</dbReference>
<dbReference type="InterPro" id="IPR002172">
    <property type="entry name" value="LDrepeatLR_classA_rpt"/>
</dbReference>
<keyword evidence="14" id="KW-0449">Lipoprotein</keyword>
<gene>
    <name evidence="14" type="ORF">SSS_6884</name>
</gene>
<feature type="disulfide bond" evidence="10">
    <location>
        <begin position="425"/>
        <end position="443"/>
    </location>
</feature>
<name>A0A834R8T9_SARSC</name>
<dbReference type="PRINTS" id="PR00261">
    <property type="entry name" value="LDLRECEPTOR"/>
</dbReference>
<feature type="disulfide bond" evidence="10">
    <location>
        <begin position="437"/>
        <end position="452"/>
    </location>
</feature>
<reference evidence="15" key="3">
    <citation type="submission" date="2022-06" db="UniProtKB">
        <authorList>
            <consortium name="EnsemblMetazoa"/>
        </authorList>
    </citation>
    <scope>IDENTIFICATION</scope>
</reference>
<proteinExistence type="predicted"/>
<keyword evidence="7 10" id="KW-1015">Disulfide bond</keyword>
<evidence type="ECO:0000256" key="8">
    <source>
        <dbReference type="ARBA" id="ARBA00023170"/>
    </source>
</evidence>
<feature type="disulfide bond" evidence="10">
    <location>
        <begin position="224"/>
        <end position="242"/>
    </location>
</feature>
<dbReference type="InterPro" id="IPR051221">
    <property type="entry name" value="LDLR-related"/>
</dbReference>
<evidence type="ECO:0000313" key="14">
    <source>
        <dbReference type="EMBL" id="KAF7493149.1"/>
    </source>
</evidence>
<dbReference type="CDD" id="cd00112">
    <property type="entry name" value="LDLa"/>
    <property type="match status" value="5"/>
</dbReference>
<keyword evidence="4" id="KW-0677">Repeat</keyword>
<feature type="disulfide bond" evidence="10">
    <location>
        <begin position="358"/>
        <end position="373"/>
    </location>
</feature>
<dbReference type="Pfam" id="PF00057">
    <property type="entry name" value="Ldl_recept_a"/>
    <property type="match status" value="3"/>
</dbReference>
<sequence>MIKYRISQLFYFIISYITIIGSLTIANNDTLSDRLAKLFDERFSIFEKENQSIEEILFPENKFNCDVVVNLTDKFGFIKSPSYPNRYRVPCFCQWNIIGNEDEIITISIDDLDIDNPNEDSENCRTRSTSFTDHLSRLNNTEKCCTKNYLQIRSVSETFDSHPTQYFCGKNFNAPQNVFHSETNRVTIVFNVTEKRSVDSYGFYLKYSITPRFSAKCFANEFHCQNGKCISKKWLCNQRNECGDYSDEIVCNFDNEKDSRQDLLKCGNEEPIEYYHITQKCDRKFNCKNHYDEVDCVECRRNQFRCHSIEKCINITMICDGIPDCDDYSDEMNCKNCLPHQIQCGTSPHCYDRRLHRCNKVLDCPNGADELNCFDHCRGKIMCASGDGCYDLSERCNGIVQCADYSDEKNCTLELCRPDKGSFLCTNGRCIPYIWTCDRSADCYDGSDEMRCLKNSVITAAIIGSLICGLLVVIAISCGCKLIGLRHLERYRNTVSNVSHSRNSRSFDFPFPTSGDLDASLFRLEHSVLFREPPPSYASTMGGYQDVNGQNNSYMDQYRRYRRQRRCRRILRRQNRSDNQNQNVPNSTVDLTTNTIMINSDHLNNNDLSERNINSNLNNDESGLNNTDINTTRSDIIFYKKNSDQCDSSSDSTLINTARNEKQKRNESDALNNNQNNNMEDLNIEDNQNDIDGILLDETDSSNSTTNNTNNNLNIELEPMPVLNNFDCDSQPLIR</sequence>
<evidence type="ECO:0000256" key="11">
    <source>
        <dbReference type="SAM" id="MobiDB-lite"/>
    </source>
</evidence>
<dbReference type="SMART" id="SM00192">
    <property type="entry name" value="LDLa"/>
    <property type="match status" value="5"/>
</dbReference>
<reference evidence="14" key="2">
    <citation type="submission" date="2020-01" db="EMBL/GenBank/DDBJ databases">
        <authorList>
            <person name="Korhonen P.K.K."/>
            <person name="Guangxu M.G."/>
            <person name="Wang T.W."/>
            <person name="Stroehlein A.J.S."/>
            <person name="Young N.D."/>
            <person name="Ang C.-S.A."/>
            <person name="Fernando D.W.F."/>
            <person name="Lu H.L."/>
            <person name="Taylor S.T."/>
            <person name="Ehtesham M.E.M."/>
            <person name="Najaraj S.H.N."/>
            <person name="Harsha G.H.G."/>
            <person name="Madugundu A.M."/>
            <person name="Renuse S.R."/>
            <person name="Holt D.H."/>
            <person name="Pandey A.P."/>
            <person name="Papenfuss A.P."/>
            <person name="Gasser R.B.G."/>
            <person name="Fischer K.F."/>
        </authorList>
    </citation>
    <scope>NUCLEOTIDE SEQUENCE</scope>
    <source>
        <strain evidence="14">SSS_KF_BRIS2020</strain>
    </source>
</reference>
<dbReference type="Pfam" id="PF00431">
    <property type="entry name" value="CUB"/>
    <property type="match status" value="1"/>
</dbReference>
<keyword evidence="8 14" id="KW-0675">Receptor</keyword>
<dbReference type="EMBL" id="WVUK01000056">
    <property type="protein sequence ID" value="KAF7493149.1"/>
    <property type="molecule type" value="Genomic_DNA"/>
</dbReference>
<keyword evidence="6 12" id="KW-0472">Membrane</keyword>
<evidence type="ECO:0000256" key="6">
    <source>
        <dbReference type="ARBA" id="ARBA00023136"/>
    </source>
</evidence>
<evidence type="ECO:0000256" key="3">
    <source>
        <dbReference type="ARBA" id="ARBA00022729"/>
    </source>
</evidence>
<dbReference type="CDD" id="cd00041">
    <property type="entry name" value="CUB"/>
    <property type="match status" value="1"/>
</dbReference>
<evidence type="ECO:0000259" key="13">
    <source>
        <dbReference type="PROSITE" id="PS01180"/>
    </source>
</evidence>
<dbReference type="SUPFAM" id="SSF49854">
    <property type="entry name" value="Spermadhesin, CUB domain"/>
    <property type="match status" value="1"/>
</dbReference>